<accession>A0A0E9PJU2</accession>
<evidence type="ECO:0000313" key="1">
    <source>
        <dbReference type="EMBL" id="JAH04335.1"/>
    </source>
</evidence>
<dbReference type="EMBL" id="GBXM01099012">
    <property type="protein sequence ID" value="JAH09565.1"/>
    <property type="molecule type" value="Transcribed_RNA"/>
</dbReference>
<name>A0A0E9PJU2_ANGAN</name>
<proteinExistence type="predicted"/>
<dbReference type="EMBL" id="GBXM01054543">
    <property type="protein sequence ID" value="JAH54034.1"/>
    <property type="molecule type" value="Transcribed_RNA"/>
</dbReference>
<organism evidence="1">
    <name type="scientific">Anguilla anguilla</name>
    <name type="common">European freshwater eel</name>
    <name type="synonym">Muraena anguilla</name>
    <dbReference type="NCBI Taxonomy" id="7936"/>
    <lineage>
        <taxon>Eukaryota</taxon>
        <taxon>Metazoa</taxon>
        <taxon>Chordata</taxon>
        <taxon>Craniata</taxon>
        <taxon>Vertebrata</taxon>
        <taxon>Euteleostomi</taxon>
        <taxon>Actinopterygii</taxon>
        <taxon>Neopterygii</taxon>
        <taxon>Teleostei</taxon>
        <taxon>Anguilliformes</taxon>
        <taxon>Anguillidae</taxon>
        <taxon>Anguilla</taxon>
    </lineage>
</organism>
<reference evidence="1" key="1">
    <citation type="submission" date="2014-11" db="EMBL/GenBank/DDBJ databases">
        <authorList>
            <person name="Amaro Gonzalez C."/>
        </authorList>
    </citation>
    <scope>NUCLEOTIDE SEQUENCE</scope>
</reference>
<dbReference type="AlphaFoldDB" id="A0A0E9PJU2"/>
<sequence>MRLEASCFVSCILYRNKSHLKFS</sequence>
<protein>
    <submittedName>
        <fullName evidence="1">Uncharacterized protein</fullName>
    </submittedName>
</protein>
<dbReference type="EMBL" id="GBXM01104242">
    <property type="protein sequence ID" value="JAH04335.1"/>
    <property type="molecule type" value="Transcribed_RNA"/>
</dbReference>
<reference evidence="1" key="2">
    <citation type="journal article" date="2015" name="Fish Shellfish Immunol.">
        <title>Early steps in the European eel (Anguilla anguilla)-Vibrio vulnificus interaction in the gills: Role of the RtxA13 toxin.</title>
        <authorList>
            <person name="Callol A."/>
            <person name="Pajuelo D."/>
            <person name="Ebbesson L."/>
            <person name="Teles M."/>
            <person name="MacKenzie S."/>
            <person name="Amaro C."/>
        </authorList>
    </citation>
    <scope>NUCLEOTIDE SEQUENCE</scope>
</reference>